<accession>I3T0M3</accession>
<dbReference type="AlphaFoldDB" id="I3T0M3"/>
<reference evidence="1" key="1">
    <citation type="submission" date="2012-05" db="EMBL/GenBank/DDBJ databases">
        <authorList>
            <person name="Krishnakumar V."/>
            <person name="Cheung F."/>
            <person name="Xiao Y."/>
            <person name="Chan A."/>
            <person name="Moskal W.A."/>
            <person name="Town C.D."/>
        </authorList>
    </citation>
    <scope>NUCLEOTIDE SEQUENCE</scope>
</reference>
<organism evidence="1">
    <name type="scientific">Lotus japonicus</name>
    <name type="common">Lotus corniculatus var. japonicus</name>
    <dbReference type="NCBI Taxonomy" id="34305"/>
    <lineage>
        <taxon>Eukaryota</taxon>
        <taxon>Viridiplantae</taxon>
        <taxon>Streptophyta</taxon>
        <taxon>Embryophyta</taxon>
        <taxon>Tracheophyta</taxon>
        <taxon>Spermatophyta</taxon>
        <taxon>Magnoliopsida</taxon>
        <taxon>eudicotyledons</taxon>
        <taxon>Gunneridae</taxon>
        <taxon>Pentapetalae</taxon>
        <taxon>rosids</taxon>
        <taxon>fabids</taxon>
        <taxon>Fabales</taxon>
        <taxon>Fabaceae</taxon>
        <taxon>Papilionoideae</taxon>
        <taxon>50 kb inversion clade</taxon>
        <taxon>NPAAA clade</taxon>
        <taxon>Hologalegina</taxon>
        <taxon>robinioid clade</taxon>
        <taxon>Loteae</taxon>
        <taxon>Lotus</taxon>
    </lineage>
</organism>
<name>I3T0M3_LOTJA</name>
<proteinExistence type="evidence at transcript level"/>
<dbReference type="EMBL" id="BT146271">
    <property type="protein sequence ID" value="AFK46065.1"/>
    <property type="molecule type" value="mRNA"/>
</dbReference>
<protein>
    <submittedName>
        <fullName evidence="1">Uncharacterized protein</fullName>
    </submittedName>
</protein>
<sequence length="49" mass="5495">MWKHQPSESLLVNLESSIDSHFFFSGPLLHTLCTAIVDLIVKLQFHAGS</sequence>
<evidence type="ECO:0000313" key="1">
    <source>
        <dbReference type="EMBL" id="AFK46065.1"/>
    </source>
</evidence>